<comment type="function">
    <text evidence="2 10">Decomposes hydrogen peroxide into water and oxygen; serves to protect cells from the toxic effects of hydrogen peroxide.</text>
</comment>
<dbReference type="InterPro" id="IPR002226">
    <property type="entry name" value="Catalase_haem_BS"/>
</dbReference>
<dbReference type="Pfam" id="PF00199">
    <property type="entry name" value="Catalase"/>
    <property type="match status" value="1"/>
</dbReference>
<feature type="binding site" description="axial binding residue" evidence="12">
    <location>
        <position position="419"/>
    </location>
    <ligand>
        <name>heme</name>
        <dbReference type="ChEBI" id="CHEBI:30413"/>
    </ligand>
    <ligandPart>
        <name>Fe</name>
        <dbReference type="ChEBI" id="CHEBI:18248"/>
    </ligandPart>
</feature>
<dbReference type="InterPro" id="IPR011614">
    <property type="entry name" value="Catalase_core"/>
</dbReference>
<dbReference type="GeneID" id="78383020"/>
<evidence type="ECO:0000256" key="9">
    <source>
        <dbReference type="ARBA" id="ARBA00023324"/>
    </source>
</evidence>
<dbReference type="PANTHER" id="PTHR42821:SF1">
    <property type="entry name" value="CATALASE-B"/>
    <property type="match status" value="1"/>
</dbReference>
<feature type="binding site" evidence="13">
    <location>
        <position position="218"/>
    </location>
    <ligand>
        <name>heme</name>
        <dbReference type="ChEBI" id="CHEBI:30413"/>
    </ligand>
</feature>
<dbReference type="Pfam" id="PF06628">
    <property type="entry name" value="Catalase-rel"/>
    <property type="match status" value="1"/>
</dbReference>
<feature type="region of interest" description="Disordered" evidence="16">
    <location>
        <begin position="1"/>
        <end position="104"/>
    </location>
</feature>
<evidence type="ECO:0000256" key="10">
    <source>
        <dbReference type="PIRNR" id="PIRNR038927"/>
    </source>
</evidence>
<dbReference type="SMART" id="SM01060">
    <property type="entry name" value="Catalase"/>
    <property type="match status" value="1"/>
</dbReference>
<keyword evidence="5 10" id="KW-0349">Heme</keyword>
<dbReference type="Pfam" id="PF18011">
    <property type="entry name" value="Catalase_C"/>
    <property type="match status" value="1"/>
</dbReference>
<feature type="binding site" evidence="13">
    <location>
        <position position="129"/>
    </location>
    <ligand>
        <name>heme</name>
        <dbReference type="ChEBI" id="CHEBI:30413"/>
    </ligand>
</feature>
<evidence type="ECO:0000256" key="16">
    <source>
        <dbReference type="SAM" id="MobiDB-lite"/>
    </source>
</evidence>
<dbReference type="OrthoDB" id="9761719at2"/>
<evidence type="ECO:0000256" key="4">
    <source>
        <dbReference type="ARBA" id="ARBA00022559"/>
    </source>
</evidence>
<evidence type="ECO:0000256" key="7">
    <source>
        <dbReference type="ARBA" id="ARBA00023002"/>
    </source>
</evidence>
<evidence type="ECO:0000256" key="12">
    <source>
        <dbReference type="PIRSR" id="PIRSR038927-2"/>
    </source>
</evidence>
<comment type="cofactor">
    <cofactor evidence="1 10 12">
        <name>heme</name>
        <dbReference type="ChEBI" id="CHEBI:30413"/>
    </cofactor>
</comment>
<gene>
    <name evidence="18" type="primary">katE</name>
    <name evidence="18" type="ORF">GEAM_3890</name>
</gene>
<dbReference type="EMBL" id="JMPJ01000069">
    <property type="protein sequence ID" value="KFC78281.1"/>
    <property type="molecule type" value="Genomic_DNA"/>
</dbReference>
<evidence type="ECO:0000256" key="2">
    <source>
        <dbReference type="ARBA" id="ARBA00002974"/>
    </source>
</evidence>
<evidence type="ECO:0000256" key="3">
    <source>
        <dbReference type="ARBA" id="ARBA00010660"/>
    </source>
</evidence>
<dbReference type="SUPFAM" id="SSF52317">
    <property type="entry name" value="Class I glutamine amidotransferase-like"/>
    <property type="match status" value="1"/>
</dbReference>
<dbReference type="NCBIfam" id="NF008422">
    <property type="entry name" value="PRK11249.1"/>
    <property type="match status" value="1"/>
</dbReference>
<evidence type="ECO:0000259" key="17">
    <source>
        <dbReference type="SMART" id="SM01060"/>
    </source>
</evidence>
<accession>A0A085G3I6</accession>
<feature type="binding site" evidence="13">
    <location>
        <position position="169"/>
    </location>
    <ligand>
        <name>heme</name>
        <dbReference type="ChEBI" id="CHEBI:30413"/>
    </ligand>
</feature>
<dbReference type="Gene3D" id="1.20.1370.20">
    <property type="match status" value="1"/>
</dbReference>
<dbReference type="CDD" id="cd08155">
    <property type="entry name" value="catalase_clade_2"/>
    <property type="match status" value="1"/>
</dbReference>
<dbReference type="InterPro" id="IPR010582">
    <property type="entry name" value="Catalase_immune_responsive"/>
</dbReference>
<dbReference type="GO" id="GO:0042744">
    <property type="term" value="P:hydrogen peroxide catabolic process"/>
    <property type="evidence" value="ECO:0007669"/>
    <property type="project" value="UniProtKB-UniRule"/>
</dbReference>
<dbReference type="PRINTS" id="PR00067">
    <property type="entry name" value="CATALASE"/>
</dbReference>
<dbReference type="PROSITE" id="PS51402">
    <property type="entry name" value="CATALASE_3"/>
    <property type="match status" value="1"/>
</dbReference>
<keyword evidence="9 10" id="KW-0376">Hydrogen peroxide</keyword>
<dbReference type="SUPFAM" id="SSF56634">
    <property type="entry name" value="Heme-dependent catalase-like"/>
    <property type="match status" value="1"/>
</dbReference>
<comment type="similarity">
    <text evidence="3">Belongs to the catalase family. HPII subfamily.</text>
</comment>
<dbReference type="GO" id="GO:0004096">
    <property type="term" value="F:catalase activity"/>
    <property type="evidence" value="ECO:0007669"/>
    <property type="project" value="UniProtKB-UniRule"/>
</dbReference>
<dbReference type="PIRSF" id="PIRSF038927">
    <property type="entry name" value="Catalase_clade2"/>
    <property type="match status" value="1"/>
</dbReference>
<feature type="compositionally biased region" description="Polar residues" evidence="16">
    <location>
        <begin position="84"/>
        <end position="101"/>
    </location>
</feature>
<dbReference type="GO" id="GO:0006979">
    <property type="term" value="P:response to oxidative stress"/>
    <property type="evidence" value="ECO:0007669"/>
    <property type="project" value="InterPro"/>
</dbReference>
<dbReference type="STRING" id="910964.GEAM_3890"/>
<feature type="compositionally biased region" description="Basic and acidic residues" evidence="16">
    <location>
        <begin position="70"/>
        <end position="83"/>
    </location>
</feature>
<dbReference type="InterPro" id="IPR024708">
    <property type="entry name" value="Catalase_AS"/>
</dbReference>
<dbReference type="FunFam" id="1.20.1370.20:FF:000001">
    <property type="entry name" value="Catalase HPII"/>
    <property type="match status" value="1"/>
</dbReference>
<evidence type="ECO:0000256" key="5">
    <source>
        <dbReference type="ARBA" id="ARBA00022617"/>
    </source>
</evidence>
<dbReference type="InterPro" id="IPR024712">
    <property type="entry name" value="Catalase_clade2"/>
</dbReference>
<feature type="cross-link" description="3'-histidyl-3-tyrosine (His-Tyr)" evidence="14">
    <location>
        <begin position="396"/>
        <end position="419"/>
    </location>
</feature>
<dbReference type="eggNOG" id="COG0753">
    <property type="taxonomic scope" value="Bacteria"/>
</dbReference>
<dbReference type="GO" id="GO:0005829">
    <property type="term" value="C:cytosol"/>
    <property type="evidence" value="ECO:0007669"/>
    <property type="project" value="TreeGrafter"/>
</dbReference>
<feature type="active site" evidence="11">
    <location>
        <position position="132"/>
    </location>
</feature>
<proteinExistence type="inferred from homology"/>
<keyword evidence="8 10" id="KW-0408">Iron</keyword>
<dbReference type="Proteomes" id="UP000028640">
    <property type="component" value="Unassembled WGS sequence"/>
</dbReference>
<dbReference type="GO" id="GO:0020037">
    <property type="term" value="F:heme binding"/>
    <property type="evidence" value="ECO:0007669"/>
    <property type="project" value="UniProtKB-UniRule"/>
</dbReference>
<dbReference type="InterPro" id="IPR020835">
    <property type="entry name" value="Catalase_sf"/>
</dbReference>
<dbReference type="PANTHER" id="PTHR42821">
    <property type="entry name" value="CATALASE"/>
    <property type="match status" value="1"/>
</dbReference>
<dbReference type="Gene3D" id="2.40.180.10">
    <property type="entry name" value="Catalase core domain"/>
    <property type="match status" value="1"/>
</dbReference>
<feature type="binding site" evidence="13">
    <location>
        <position position="415"/>
    </location>
    <ligand>
        <name>heme</name>
        <dbReference type="ChEBI" id="CHEBI:30413"/>
    </ligand>
</feature>
<keyword evidence="4 10" id="KW-0575">Peroxidase</keyword>
<reference evidence="18 19" key="1">
    <citation type="submission" date="2014-05" db="EMBL/GenBank/DDBJ databases">
        <title>ATOL: Assembling a taxonomically balanced genome-scale reconstruction of the evolutionary history of the Enterobacteriaceae.</title>
        <authorList>
            <person name="Plunkett G.III."/>
            <person name="Neeno-Eckwall E.C."/>
            <person name="Glasner J.D."/>
            <person name="Perna N.T."/>
        </authorList>
    </citation>
    <scope>NUCLEOTIDE SEQUENCE [LARGE SCALE GENOMIC DNA]</scope>
    <source>
        <strain evidence="18 19">ATCC 33852</strain>
    </source>
</reference>
<sequence>MSKSTPNKKSEKKQVSRAPATGIESSQPGLGNLAPADGSQKPSAKPTPPGKEPTAPGSAKSPENSNAKVDALEVHRKNGEKRALTTNQGTKISDDQNSLTAGSRGPTLLEDFILREKITHFDHERIPERIVHARGAAAHGYFQPYRSLADITKADFLSDPNKKTPVFVRFSTVQGSRGSADSVRDIRGWATKFYTDEGVYDLVGNNTPVFFIQDAHKFPDFVHAVKPEPHNEIPQGASAHDSFWDYVSLQPETLHNVFWAMSDRGIPRSYRTMEGFGIHTFRFVNGEGKSTFVRFHWKPLAGKASLLWDEAQKLAGKDADFHRRDLWEAIEAGDYPEYELGVQLIPEEDEFKFDFDLLDATKLIPEKLVPVEIVGKMVLNRNPDNYFAETEQVAFHPGHVVPGIDFSNDPLLQGRLFSYTDTQISRLGGPNFHEIPINRPTCPYHNFQRDGMHRQDIDTNPANYEPNSLNDNWPRETPPAAKGGGFESYHERVDGDKVRQRSDSFGEFYSQPRLFWLSQTPTEQDHIVAAFSFELSKVARPYIRERVVDLLTHIDVTLAQKVAKNLGIALSDDALNTKPPKPVNGLDKDESLSLYASGKGVIKGRQVAILLSDGVNAADVLNALQALQAEGVHPKLLASHLGNVVADDGSTLPIDATFAGSPSITVDAVLVPHGHIDALLMSGDARHYVLEAYKHLKVIGLSGDARRFKPLLGLEDKAAEEGLIEADKAEGALLKSFLQEMAKHRIWSRSAKAESVPA</sequence>
<dbReference type="PROSITE" id="PS00437">
    <property type="entry name" value="CATALASE_1"/>
    <property type="match status" value="1"/>
</dbReference>
<feature type="active site" evidence="11">
    <location>
        <position position="205"/>
    </location>
</feature>
<dbReference type="FunFam" id="2.40.180.10:FF:000003">
    <property type="entry name" value="Catalase"/>
    <property type="match status" value="1"/>
</dbReference>
<evidence type="ECO:0000313" key="18">
    <source>
        <dbReference type="EMBL" id="KFC78281.1"/>
    </source>
</evidence>
<organism evidence="18 19">
    <name type="scientific">Ewingella americana (strain ATCC 33852 / DSM 4580 / CCUG 14506 / JCM 5911 / LMG 7869 / NCTC 12157 / CDC 1468-78)</name>
    <dbReference type="NCBI Taxonomy" id="910964"/>
    <lineage>
        <taxon>Bacteria</taxon>
        <taxon>Pseudomonadati</taxon>
        <taxon>Pseudomonadota</taxon>
        <taxon>Gammaproteobacteria</taxon>
        <taxon>Enterobacterales</taxon>
        <taxon>Yersiniaceae</taxon>
        <taxon>Ewingella</taxon>
    </lineage>
</organism>
<name>A0A085G3I6_EWIA3</name>
<dbReference type="AlphaFoldDB" id="A0A085G3I6"/>
<evidence type="ECO:0000256" key="6">
    <source>
        <dbReference type="ARBA" id="ARBA00022723"/>
    </source>
</evidence>
<evidence type="ECO:0000256" key="14">
    <source>
        <dbReference type="PIRSR" id="PIRSR038927-4"/>
    </source>
</evidence>
<dbReference type="InterPro" id="IPR041399">
    <property type="entry name" value="Catalase_large_C"/>
</dbReference>
<evidence type="ECO:0000256" key="1">
    <source>
        <dbReference type="ARBA" id="ARBA00001971"/>
    </source>
</evidence>
<dbReference type="PROSITE" id="PS00438">
    <property type="entry name" value="CATALASE_2"/>
    <property type="match status" value="1"/>
</dbReference>
<evidence type="ECO:0000313" key="19">
    <source>
        <dbReference type="Proteomes" id="UP000028640"/>
    </source>
</evidence>
<feature type="domain" description="Catalase core" evidence="17">
    <location>
        <begin position="85"/>
        <end position="473"/>
    </location>
</feature>
<dbReference type="EC" id="1.11.1.6" evidence="10 15"/>
<dbReference type="Gene3D" id="3.40.50.880">
    <property type="match status" value="1"/>
</dbReference>
<evidence type="ECO:0000256" key="8">
    <source>
        <dbReference type="ARBA" id="ARBA00023004"/>
    </source>
</evidence>
<protein>
    <recommendedName>
        <fullName evidence="10 15">Catalase</fullName>
        <ecNumber evidence="10 15">1.11.1.6</ecNumber>
    </recommendedName>
</protein>
<dbReference type="RefSeq" id="WP_034794916.1">
    <property type="nucleotide sequence ID" value="NZ_JMPJ01000069.1"/>
</dbReference>
<dbReference type="InterPro" id="IPR018028">
    <property type="entry name" value="Catalase"/>
</dbReference>
<keyword evidence="7 10" id="KW-0560">Oxidoreductase</keyword>
<dbReference type="InterPro" id="IPR029062">
    <property type="entry name" value="Class_I_gatase-like"/>
</dbReference>
<dbReference type="CDD" id="cd03132">
    <property type="entry name" value="GATase1_catalase"/>
    <property type="match status" value="1"/>
</dbReference>
<keyword evidence="19" id="KW-1185">Reference proteome</keyword>
<dbReference type="GO" id="GO:0046872">
    <property type="term" value="F:metal ion binding"/>
    <property type="evidence" value="ECO:0007669"/>
    <property type="project" value="UniProtKB-KW"/>
</dbReference>
<comment type="caution">
    <text evidence="18">The sequence shown here is derived from an EMBL/GenBank/DDBJ whole genome shotgun (WGS) entry which is preliminary data.</text>
</comment>
<evidence type="ECO:0000256" key="13">
    <source>
        <dbReference type="PIRSR" id="PIRSR038927-3"/>
    </source>
</evidence>
<dbReference type="InterPro" id="IPR043156">
    <property type="entry name" value="Catalase_clade2_helical"/>
</dbReference>
<evidence type="ECO:0000256" key="11">
    <source>
        <dbReference type="PIRSR" id="PIRSR038927-1"/>
    </source>
</evidence>
<comment type="catalytic activity">
    <reaction evidence="10 15">
        <text>2 H2O2 = O2 + 2 H2O</text>
        <dbReference type="Rhea" id="RHEA:20309"/>
        <dbReference type="ChEBI" id="CHEBI:15377"/>
        <dbReference type="ChEBI" id="CHEBI:15379"/>
        <dbReference type="ChEBI" id="CHEBI:16240"/>
        <dbReference type="EC" id="1.11.1.6"/>
    </reaction>
</comment>
<keyword evidence="6 10" id="KW-0479">Metal-binding</keyword>
<feature type="binding site" evidence="13">
    <location>
        <position position="426"/>
    </location>
    <ligand>
        <name>heme</name>
        <dbReference type="ChEBI" id="CHEBI:30413"/>
    </ligand>
</feature>
<evidence type="ECO:0000256" key="15">
    <source>
        <dbReference type="RuleBase" id="RU000498"/>
    </source>
</evidence>